<dbReference type="InterPro" id="IPR040480">
    <property type="entry name" value="DnaT_DNA_bind"/>
</dbReference>
<dbReference type="EMBL" id="AONB01000011">
    <property type="protein sequence ID" value="EXJ10699.1"/>
    <property type="molecule type" value="Genomic_DNA"/>
</dbReference>
<dbReference type="Pfam" id="PF17948">
    <property type="entry name" value="DnaT"/>
    <property type="match status" value="1"/>
</dbReference>
<evidence type="ECO:0000313" key="4">
    <source>
        <dbReference type="Proteomes" id="UP000019464"/>
    </source>
</evidence>
<comment type="caution">
    <text evidence="3">The sequence shown here is derived from an EMBL/GenBank/DDBJ whole genome shotgun (WGS) entry which is preliminary data.</text>
</comment>
<evidence type="ECO:0000256" key="1">
    <source>
        <dbReference type="SAM" id="MobiDB-lite"/>
    </source>
</evidence>
<dbReference type="AlphaFoldDB" id="W9UUC5"/>
<feature type="region of interest" description="Disordered" evidence="1">
    <location>
        <begin position="243"/>
        <end position="275"/>
    </location>
</feature>
<protein>
    <recommendedName>
        <fullName evidence="2">DnaT DNA-binding domain-containing protein</fullName>
    </recommendedName>
</protein>
<evidence type="ECO:0000313" key="3">
    <source>
        <dbReference type="EMBL" id="EXJ10699.1"/>
    </source>
</evidence>
<accession>W9UUC5</accession>
<sequence>MSDFFPEKPILFYPSLAKRFGADEAILLSLLRDSLLLNGLPDGKGYTEVMFSNRQWHDLASFWEVEYLTQIAESLSRQGVLVLSIGTSGTVRVKAKMGSSSTTHQPQQVSAHAAPPVVSVSTENTLPVYDHLPPRAKPEAPKVTRGPAPTFGGTNGWRRQKDELEAIFEQHEERNQRMVPMSMHWKPSAAFHEFLARHSIPSEFAQTCLDEFVLYWLAKDNKRETNWDQKFLAWVKREWVKQQSQEARDKRSDQLLAGSVNENPRRDTRESRKRVTAAIMDIKDTDW</sequence>
<evidence type="ECO:0000259" key="2">
    <source>
        <dbReference type="Pfam" id="PF17948"/>
    </source>
</evidence>
<dbReference type="OrthoDB" id="5718012at2"/>
<gene>
    <name evidence="3" type="ORF">D791_02304</name>
</gene>
<name>W9UUC5_9GAMM</name>
<proteinExistence type="predicted"/>
<dbReference type="Proteomes" id="UP000019464">
    <property type="component" value="Unassembled WGS sequence"/>
</dbReference>
<dbReference type="Gene3D" id="1.10.8.1180">
    <property type="match status" value="1"/>
</dbReference>
<feature type="compositionally biased region" description="Basic and acidic residues" evidence="1">
    <location>
        <begin position="132"/>
        <end position="142"/>
    </location>
</feature>
<feature type="domain" description="DnaT DNA-binding" evidence="2">
    <location>
        <begin position="180"/>
        <end position="246"/>
    </location>
</feature>
<organism evidence="3 4">
    <name type="scientific">Nitrincola nitratireducens</name>
    <dbReference type="NCBI Taxonomy" id="1229521"/>
    <lineage>
        <taxon>Bacteria</taxon>
        <taxon>Pseudomonadati</taxon>
        <taxon>Pseudomonadota</taxon>
        <taxon>Gammaproteobacteria</taxon>
        <taxon>Oceanospirillales</taxon>
        <taxon>Oceanospirillaceae</taxon>
        <taxon>Nitrincola</taxon>
    </lineage>
</organism>
<reference evidence="3 4" key="2">
    <citation type="journal article" date="2015" name="Syst. Appl. Microbiol.">
        <title>Nitrincola nitratireducens sp. nov. isolated from a haloalkaline crater lake.</title>
        <authorList>
            <person name="Singh A."/>
            <person name="Vaidya B."/>
            <person name="Tanuku N.R."/>
            <person name="Pinnaka A.K."/>
        </authorList>
    </citation>
    <scope>NUCLEOTIDE SEQUENCE [LARGE SCALE GENOMIC DNA]</scope>
    <source>
        <strain evidence="3 4">AK23</strain>
    </source>
</reference>
<reference evidence="4" key="1">
    <citation type="submission" date="2012-11" db="EMBL/GenBank/DDBJ databases">
        <authorList>
            <person name="Singh A."/>
            <person name="Pinnaka A.K."/>
            <person name="Vaidya B."/>
        </authorList>
    </citation>
    <scope>NUCLEOTIDE SEQUENCE [LARGE SCALE GENOMIC DNA]</scope>
    <source>
        <strain evidence="4">AK23</strain>
    </source>
</reference>
<dbReference type="RefSeq" id="WP_036511341.1">
    <property type="nucleotide sequence ID" value="NZ_AONB01000011.1"/>
</dbReference>
<feature type="region of interest" description="Disordered" evidence="1">
    <location>
        <begin position="132"/>
        <end position="156"/>
    </location>
</feature>
<keyword evidence="4" id="KW-1185">Reference proteome</keyword>
<dbReference type="STRING" id="1229521.D791_02304"/>
<feature type="compositionally biased region" description="Basic and acidic residues" evidence="1">
    <location>
        <begin position="243"/>
        <end position="253"/>
    </location>
</feature>